<dbReference type="EMBL" id="NUTL01000076">
    <property type="protein sequence ID" value="PHE93442.1"/>
    <property type="molecule type" value="Genomic_DNA"/>
</dbReference>
<gene>
    <name evidence="1" type="ORF">COF81_17995</name>
</gene>
<evidence type="ECO:0000313" key="2">
    <source>
        <dbReference type="Proteomes" id="UP000221918"/>
    </source>
</evidence>
<protein>
    <submittedName>
        <fullName evidence="1">Exosporium protein G</fullName>
    </submittedName>
</protein>
<name>A0ABD6T3P0_9BACI</name>
<reference evidence="1 2" key="1">
    <citation type="submission" date="2017-09" db="EMBL/GenBank/DDBJ databases">
        <title>Large-scale bioinformatics analysis of Bacillus genomes uncovers conserved roles of natural products in bacterial physiology.</title>
        <authorList>
            <consortium name="Agbiome Team Llc"/>
            <person name="Bleich R.M."/>
            <person name="Grubbs K.J."/>
            <person name="Santa Maria K.C."/>
            <person name="Allen S.E."/>
            <person name="Farag S."/>
            <person name="Shank E.A."/>
            <person name="Bowers A."/>
        </authorList>
    </citation>
    <scope>NUCLEOTIDE SEQUENCE [LARGE SCALE GENOMIC DNA]</scope>
    <source>
        <strain evidence="1 2">AFS037265</strain>
    </source>
</reference>
<accession>A0ABD6T3P0</accession>
<dbReference type="RefSeq" id="WP_087944641.1">
    <property type="nucleotide sequence ID" value="NZ_JAVIVX010000005.1"/>
</dbReference>
<sequence length="46" mass="5271">MVSACIYQDGDAYFLIVKFNDKIIFRVSLSPEFYSLLVFLGFPICS</sequence>
<dbReference type="AlphaFoldDB" id="A0ABD6T3P0"/>
<dbReference type="Proteomes" id="UP000221918">
    <property type="component" value="Unassembled WGS sequence"/>
</dbReference>
<dbReference type="KEGG" id="bmyc:DJ92_5643"/>
<organism evidence="1 2">
    <name type="scientific">Bacillus pseudomycoides</name>
    <dbReference type="NCBI Taxonomy" id="64104"/>
    <lineage>
        <taxon>Bacteria</taxon>
        <taxon>Bacillati</taxon>
        <taxon>Bacillota</taxon>
        <taxon>Bacilli</taxon>
        <taxon>Bacillales</taxon>
        <taxon>Bacillaceae</taxon>
        <taxon>Bacillus</taxon>
        <taxon>Bacillus cereus group</taxon>
    </lineage>
</organism>
<evidence type="ECO:0000313" key="1">
    <source>
        <dbReference type="EMBL" id="PHE93442.1"/>
    </source>
</evidence>
<proteinExistence type="predicted"/>
<comment type="caution">
    <text evidence="1">The sequence shown here is derived from an EMBL/GenBank/DDBJ whole genome shotgun (WGS) entry which is preliminary data.</text>
</comment>